<dbReference type="EMBL" id="KV441562">
    <property type="protein sequence ID" value="OAF99350.1"/>
    <property type="molecule type" value="Genomic_DNA"/>
</dbReference>
<evidence type="ECO:0000313" key="4">
    <source>
        <dbReference type="EMBL" id="OAF99350.1"/>
    </source>
</evidence>
<feature type="chain" id="PRO_5008057473" description="Mid2 domain-containing protein" evidence="3">
    <location>
        <begin position="23"/>
        <end position="321"/>
    </location>
</feature>
<dbReference type="Proteomes" id="UP000077069">
    <property type="component" value="Unassembled WGS sequence"/>
</dbReference>
<dbReference type="GeneID" id="28763154"/>
<reference evidence="4 5" key="1">
    <citation type="submission" date="2016-05" db="EMBL/GenBank/DDBJ databases">
        <title>Comparative analysis of secretome profiles of manganese(II)-oxidizing ascomycete fungi.</title>
        <authorList>
            <consortium name="DOE Joint Genome Institute"/>
            <person name="Zeiner C.A."/>
            <person name="Purvine S.O."/>
            <person name="Zink E.M."/>
            <person name="Wu S."/>
            <person name="Pasa-Tolic L."/>
            <person name="Chaput D.L."/>
            <person name="Haridas S."/>
            <person name="Grigoriev I.V."/>
            <person name="Santelli C.M."/>
            <person name="Hansel C.M."/>
        </authorList>
    </citation>
    <scope>NUCLEOTIDE SEQUENCE [LARGE SCALE GENOMIC DNA]</scope>
    <source>
        <strain evidence="4 5">AP3s5-JAC2a</strain>
    </source>
</reference>
<feature type="signal peptide" evidence="3">
    <location>
        <begin position="1"/>
        <end position="22"/>
    </location>
</feature>
<keyword evidence="3" id="KW-0732">Signal</keyword>
<proteinExistence type="predicted"/>
<keyword evidence="2" id="KW-0812">Transmembrane</keyword>
<dbReference type="STRING" id="1460663.A0A177BWL9"/>
<dbReference type="AlphaFoldDB" id="A0A177BWL9"/>
<dbReference type="RefSeq" id="XP_018029716.1">
    <property type="nucleotide sequence ID" value="XM_018179668.1"/>
</dbReference>
<dbReference type="OrthoDB" id="3798874at2759"/>
<keyword evidence="2" id="KW-0472">Membrane</keyword>
<evidence type="ECO:0000256" key="2">
    <source>
        <dbReference type="SAM" id="Phobius"/>
    </source>
</evidence>
<protein>
    <recommendedName>
        <fullName evidence="6">Mid2 domain-containing protein</fullName>
    </recommendedName>
</protein>
<evidence type="ECO:0008006" key="6">
    <source>
        <dbReference type="Google" id="ProtNLM"/>
    </source>
</evidence>
<dbReference type="InParanoid" id="A0A177BWL9"/>
<evidence type="ECO:0000256" key="3">
    <source>
        <dbReference type="SAM" id="SignalP"/>
    </source>
</evidence>
<name>A0A177BWL9_9PLEO</name>
<gene>
    <name evidence="4" type="ORF">CC84DRAFT_1169476</name>
</gene>
<feature type="region of interest" description="Disordered" evidence="1">
    <location>
        <begin position="170"/>
        <end position="213"/>
    </location>
</feature>
<sequence>MRPTSTVIQGFVLGLWVARASADCYAHDGVLAKNSAAYTKPFEMVSCGNGTNNCCFQGDKCGSNLLCYDSNGNTVRQYCADLNWNGCSSMCADYAPSTGTLLVDCGKNMYCCGAVDESCCEDDSQHFFVDPLNGDVKHPSKATGASATASPTWWTVDSKALLAATSTSSASSSSSATSTAESTSESSSASTTASQTSTPTPTNTAPPQGEGSKGISAGAGAGIGIGAAAAVALLAGLAWFLLKRRKGKNAYEAPIEQGHANNPYGAAGTAYGGAAYPGEAKHNDYYAHDGGHGQGAQGGVMPQELDGRMGMAEVHGESRRV</sequence>
<keyword evidence="5" id="KW-1185">Reference proteome</keyword>
<dbReference type="PANTHER" id="PTHR16861:SF4">
    <property type="entry name" value="SH3 DOMAIN PROTEIN (AFU_ORTHOLOGUE AFUA_1G13610)"/>
    <property type="match status" value="1"/>
</dbReference>
<feature type="transmembrane region" description="Helical" evidence="2">
    <location>
        <begin position="221"/>
        <end position="242"/>
    </location>
</feature>
<keyword evidence="2" id="KW-1133">Transmembrane helix</keyword>
<dbReference type="PANTHER" id="PTHR16861">
    <property type="entry name" value="GLYCOPROTEIN 38"/>
    <property type="match status" value="1"/>
</dbReference>
<evidence type="ECO:0000313" key="5">
    <source>
        <dbReference type="Proteomes" id="UP000077069"/>
    </source>
</evidence>
<feature type="compositionally biased region" description="Low complexity" evidence="1">
    <location>
        <begin position="170"/>
        <end position="207"/>
    </location>
</feature>
<accession>A0A177BWL9</accession>
<evidence type="ECO:0000256" key="1">
    <source>
        <dbReference type="SAM" id="MobiDB-lite"/>
    </source>
</evidence>
<organism evidence="4 5">
    <name type="scientific">Paraphaeosphaeria sporulosa</name>
    <dbReference type="NCBI Taxonomy" id="1460663"/>
    <lineage>
        <taxon>Eukaryota</taxon>
        <taxon>Fungi</taxon>
        <taxon>Dikarya</taxon>
        <taxon>Ascomycota</taxon>
        <taxon>Pezizomycotina</taxon>
        <taxon>Dothideomycetes</taxon>
        <taxon>Pleosporomycetidae</taxon>
        <taxon>Pleosporales</taxon>
        <taxon>Massarineae</taxon>
        <taxon>Didymosphaeriaceae</taxon>
        <taxon>Paraphaeosphaeria</taxon>
    </lineage>
</organism>